<dbReference type="PROSITE" id="PS51935">
    <property type="entry name" value="NLPC_P60"/>
    <property type="match status" value="1"/>
</dbReference>
<accession>A0ABW4C497</accession>
<dbReference type="InterPro" id="IPR000064">
    <property type="entry name" value="NLP_P60_dom"/>
</dbReference>
<keyword evidence="2" id="KW-0645">Protease</keyword>
<proteinExistence type="inferred from homology"/>
<name>A0ABW4C497_9LACO</name>
<comment type="similarity">
    <text evidence="1">Belongs to the peptidase C40 family.</text>
</comment>
<evidence type="ECO:0000313" key="7">
    <source>
        <dbReference type="EMBL" id="MFD1421667.1"/>
    </source>
</evidence>
<dbReference type="EMBL" id="JBHTOJ010000044">
    <property type="protein sequence ID" value="MFD1421667.1"/>
    <property type="molecule type" value="Genomic_DNA"/>
</dbReference>
<dbReference type="PANTHER" id="PTHR47053:SF1">
    <property type="entry name" value="MUREIN DD-ENDOPEPTIDASE MEPH-RELATED"/>
    <property type="match status" value="1"/>
</dbReference>
<evidence type="ECO:0000256" key="4">
    <source>
        <dbReference type="ARBA" id="ARBA00022807"/>
    </source>
</evidence>
<evidence type="ECO:0000256" key="3">
    <source>
        <dbReference type="ARBA" id="ARBA00022801"/>
    </source>
</evidence>
<dbReference type="Pfam" id="PF00877">
    <property type="entry name" value="NLPC_P60"/>
    <property type="match status" value="1"/>
</dbReference>
<evidence type="ECO:0000256" key="5">
    <source>
        <dbReference type="SAM" id="SignalP"/>
    </source>
</evidence>
<keyword evidence="3" id="KW-0378">Hydrolase</keyword>
<reference evidence="8" key="1">
    <citation type="journal article" date="2019" name="Int. J. Syst. Evol. Microbiol.">
        <title>The Global Catalogue of Microorganisms (GCM) 10K type strain sequencing project: providing services to taxonomists for standard genome sequencing and annotation.</title>
        <authorList>
            <consortium name="The Broad Institute Genomics Platform"/>
            <consortium name="The Broad Institute Genome Sequencing Center for Infectious Disease"/>
            <person name="Wu L."/>
            <person name="Ma J."/>
        </authorList>
    </citation>
    <scope>NUCLEOTIDE SEQUENCE [LARGE SCALE GENOMIC DNA]</scope>
    <source>
        <strain evidence="8">CCM 8931</strain>
    </source>
</reference>
<evidence type="ECO:0000256" key="2">
    <source>
        <dbReference type="ARBA" id="ARBA00022670"/>
    </source>
</evidence>
<keyword evidence="8" id="KW-1185">Reference proteome</keyword>
<keyword evidence="5" id="KW-0732">Signal</keyword>
<feature type="chain" id="PRO_5047108760" evidence="5">
    <location>
        <begin position="33"/>
        <end position="184"/>
    </location>
</feature>
<protein>
    <submittedName>
        <fullName evidence="7">NlpC/P60 family protein</fullName>
    </submittedName>
</protein>
<comment type="caution">
    <text evidence="7">The sequence shown here is derived from an EMBL/GenBank/DDBJ whole genome shotgun (WGS) entry which is preliminary data.</text>
</comment>
<dbReference type="InterPro" id="IPR051202">
    <property type="entry name" value="Peptidase_C40"/>
</dbReference>
<evidence type="ECO:0000256" key="1">
    <source>
        <dbReference type="ARBA" id="ARBA00007074"/>
    </source>
</evidence>
<dbReference type="Gene3D" id="3.90.1720.10">
    <property type="entry name" value="endopeptidase domain like (from Nostoc punctiforme)"/>
    <property type="match status" value="1"/>
</dbReference>
<sequence length="184" mass="20259">MSKKVSQLFLGVLTFALMLAAGVTVENNTAFADDSADVTTTTATTTTDTNTDNDTPVKKTTKYDKLYKVAKKQLGKRYSYGSVGPNSFDCSGLTKYVYKKSIKKTLPRTASAQYAKYKHVSAAHLKKGDLIFFNYGSGIAHVGIYVGHGQMINAQNNGVKKESFQVSWWHPYVAGYARVTNMQK</sequence>
<feature type="domain" description="NlpC/P60" evidence="6">
    <location>
        <begin position="60"/>
        <end position="180"/>
    </location>
</feature>
<dbReference type="PANTHER" id="PTHR47053">
    <property type="entry name" value="MUREIN DD-ENDOPEPTIDASE MEPH-RELATED"/>
    <property type="match status" value="1"/>
</dbReference>
<feature type="signal peptide" evidence="5">
    <location>
        <begin position="1"/>
        <end position="32"/>
    </location>
</feature>
<organism evidence="7 8">
    <name type="scientific">Lactiplantibacillus songbeiensis</name>
    <dbReference type="NCBI Taxonomy" id="2559920"/>
    <lineage>
        <taxon>Bacteria</taxon>
        <taxon>Bacillati</taxon>
        <taxon>Bacillota</taxon>
        <taxon>Bacilli</taxon>
        <taxon>Lactobacillales</taxon>
        <taxon>Lactobacillaceae</taxon>
        <taxon>Lactiplantibacillus</taxon>
    </lineage>
</organism>
<dbReference type="Proteomes" id="UP001597188">
    <property type="component" value="Unassembled WGS sequence"/>
</dbReference>
<keyword evidence="4" id="KW-0788">Thiol protease</keyword>
<evidence type="ECO:0000313" key="8">
    <source>
        <dbReference type="Proteomes" id="UP001597188"/>
    </source>
</evidence>
<gene>
    <name evidence="7" type="ORF">ACFQ5L_12025</name>
</gene>
<evidence type="ECO:0000259" key="6">
    <source>
        <dbReference type="PROSITE" id="PS51935"/>
    </source>
</evidence>
<dbReference type="SUPFAM" id="SSF54001">
    <property type="entry name" value="Cysteine proteinases"/>
    <property type="match status" value="1"/>
</dbReference>
<dbReference type="InterPro" id="IPR038765">
    <property type="entry name" value="Papain-like_cys_pep_sf"/>
</dbReference>
<dbReference type="RefSeq" id="WP_137635686.1">
    <property type="nucleotide sequence ID" value="NZ_BJDL01000025.1"/>
</dbReference>